<keyword evidence="13" id="KW-1185">Reference proteome</keyword>
<dbReference type="EMBL" id="BMEQ01000009">
    <property type="protein sequence ID" value="GGG57354.1"/>
    <property type="molecule type" value="Genomic_DNA"/>
</dbReference>
<dbReference type="GO" id="GO:0036220">
    <property type="term" value="F:ITP diphosphatase activity"/>
    <property type="evidence" value="ECO:0007669"/>
    <property type="project" value="UniProtKB-UniRule"/>
</dbReference>
<evidence type="ECO:0000256" key="8">
    <source>
        <dbReference type="ARBA" id="ARBA00051875"/>
    </source>
</evidence>
<dbReference type="CDD" id="cd00515">
    <property type="entry name" value="HAM1"/>
    <property type="match status" value="1"/>
</dbReference>
<dbReference type="GO" id="GO:0036222">
    <property type="term" value="F:XTP diphosphatase activity"/>
    <property type="evidence" value="ECO:0007669"/>
    <property type="project" value="UniProtKB-UniRule"/>
</dbReference>
<dbReference type="AlphaFoldDB" id="A0A917LUB0"/>
<feature type="active site" description="Proton acceptor" evidence="10">
    <location>
        <position position="80"/>
    </location>
</feature>
<dbReference type="GO" id="GO:0035870">
    <property type="term" value="F:dITP diphosphatase activity"/>
    <property type="evidence" value="ECO:0007669"/>
    <property type="project" value="UniProtKB-UniRule"/>
</dbReference>
<reference evidence="12" key="1">
    <citation type="journal article" date="2014" name="Int. J. Syst. Evol. Microbiol.">
        <title>Complete genome sequence of Corynebacterium casei LMG S-19264T (=DSM 44701T), isolated from a smear-ripened cheese.</title>
        <authorList>
            <consortium name="US DOE Joint Genome Institute (JGI-PGF)"/>
            <person name="Walter F."/>
            <person name="Albersmeier A."/>
            <person name="Kalinowski J."/>
            <person name="Ruckert C."/>
        </authorList>
    </citation>
    <scope>NUCLEOTIDE SEQUENCE</scope>
    <source>
        <strain evidence="12">CGMCC 1.12187</strain>
    </source>
</reference>
<dbReference type="PANTHER" id="PTHR11067:SF9">
    <property type="entry name" value="INOSINE TRIPHOSPHATE PYROPHOSPHATASE"/>
    <property type="match status" value="1"/>
</dbReference>
<evidence type="ECO:0000256" key="4">
    <source>
        <dbReference type="ARBA" id="ARBA00022741"/>
    </source>
</evidence>
<dbReference type="EC" id="3.6.1.66" evidence="10"/>
<dbReference type="Proteomes" id="UP000638848">
    <property type="component" value="Unassembled WGS sequence"/>
</dbReference>
<organism evidence="12 13">
    <name type="scientific">Kocuria dechangensis</name>
    <dbReference type="NCBI Taxonomy" id="1176249"/>
    <lineage>
        <taxon>Bacteria</taxon>
        <taxon>Bacillati</taxon>
        <taxon>Actinomycetota</taxon>
        <taxon>Actinomycetes</taxon>
        <taxon>Micrococcales</taxon>
        <taxon>Micrococcaceae</taxon>
        <taxon>Kocuria</taxon>
    </lineage>
</organism>
<feature type="binding site" evidence="10">
    <location>
        <begin position="163"/>
        <end position="166"/>
    </location>
    <ligand>
        <name>substrate</name>
    </ligand>
</feature>
<feature type="binding site" evidence="10">
    <location>
        <begin position="191"/>
        <end position="192"/>
    </location>
    <ligand>
        <name>substrate</name>
    </ligand>
</feature>
<comment type="catalytic activity">
    <reaction evidence="9 10">
        <text>XTP + H2O = XMP + diphosphate + H(+)</text>
        <dbReference type="Rhea" id="RHEA:28610"/>
        <dbReference type="ChEBI" id="CHEBI:15377"/>
        <dbReference type="ChEBI" id="CHEBI:15378"/>
        <dbReference type="ChEBI" id="CHEBI:33019"/>
        <dbReference type="ChEBI" id="CHEBI:57464"/>
        <dbReference type="ChEBI" id="CHEBI:61314"/>
        <dbReference type="EC" id="3.6.1.66"/>
    </reaction>
</comment>
<feature type="binding site" evidence="10">
    <location>
        <position position="80"/>
    </location>
    <ligand>
        <name>Mg(2+)</name>
        <dbReference type="ChEBI" id="CHEBI:18420"/>
    </ligand>
</feature>
<reference evidence="12" key="2">
    <citation type="submission" date="2020-09" db="EMBL/GenBank/DDBJ databases">
        <authorList>
            <person name="Sun Q."/>
            <person name="Zhou Y."/>
        </authorList>
    </citation>
    <scope>NUCLEOTIDE SEQUENCE</scope>
    <source>
        <strain evidence="12">CGMCC 1.12187</strain>
    </source>
</reference>
<evidence type="ECO:0000313" key="12">
    <source>
        <dbReference type="EMBL" id="GGG57354.1"/>
    </source>
</evidence>
<comment type="caution">
    <text evidence="10">Lacks conserved residue(s) required for the propagation of feature annotation.</text>
</comment>
<accession>A0A917LUB0</accession>
<keyword evidence="5 10" id="KW-0378">Hydrolase</keyword>
<keyword evidence="4 10" id="KW-0547">Nucleotide-binding</keyword>
<evidence type="ECO:0000256" key="6">
    <source>
        <dbReference type="ARBA" id="ARBA00022842"/>
    </source>
</evidence>
<evidence type="ECO:0000256" key="3">
    <source>
        <dbReference type="ARBA" id="ARBA00022723"/>
    </source>
</evidence>
<dbReference type="GO" id="GO:0000166">
    <property type="term" value="F:nucleotide binding"/>
    <property type="evidence" value="ECO:0007669"/>
    <property type="project" value="UniProtKB-KW"/>
</dbReference>
<dbReference type="NCBIfam" id="TIGR00042">
    <property type="entry name" value="RdgB/HAM1 family non-canonical purine NTP pyrophosphatase"/>
    <property type="match status" value="1"/>
</dbReference>
<feature type="binding site" evidence="10">
    <location>
        <position position="186"/>
    </location>
    <ligand>
        <name>substrate</name>
    </ligand>
</feature>
<protein>
    <recommendedName>
        <fullName evidence="10">dITP/XTP pyrophosphatase</fullName>
        <ecNumber evidence="10">3.6.1.66</ecNumber>
    </recommendedName>
    <alternativeName>
        <fullName evidence="10">Non-canonical purine NTP pyrophosphatase</fullName>
    </alternativeName>
    <alternativeName>
        <fullName evidence="10">Non-standard purine NTP pyrophosphatase</fullName>
    </alternativeName>
    <alternativeName>
        <fullName evidence="10">Nucleoside-triphosphate diphosphatase</fullName>
    </alternativeName>
    <alternativeName>
        <fullName evidence="10">Nucleoside-triphosphate pyrophosphatase</fullName>
        <shortName evidence="10">NTPase</shortName>
    </alternativeName>
</protein>
<dbReference type="GO" id="GO:0046872">
    <property type="term" value="F:metal ion binding"/>
    <property type="evidence" value="ECO:0007669"/>
    <property type="project" value="UniProtKB-KW"/>
</dbReference>
<dbReference type="InterPro" id="IPR029001">
    <property type="entry name" value="ITPase-like_fam"/>
</dbReference>
<keyword evidence="6 10" id="KW-0460">Magnesium</keyword>
<dbReference type="FunFam" id="3.90.950.10:FF:000001">
    <property type="entry name" value="dITP/XTP pyrophosphatase"/>
    <property type="match status" value="1"/>
</dbReference>
<evidence type="ECO:0000256" key="10">
    <source>
        <dbReference type="HAMAP-Rule" id="MF_01405"/>
    </source>
</evidence>
<evidence type="ECO:0000313" key="13">
    <source>
        <dbReference type="Proteomes" id="UP000638848"/>
    </source>
</evidence>
<comment type="caution">
    <text evidence="12">The sequence shown here is derived from an EMBL/GenBank/DDBJ whole genome shotgun (WGS) entry which is preliminary data.</text>
</comment>
<feature type="binding site" evidence="10">
    <location>
        <begin position="13"/>
        <end position="18"/>
    </location>
    <ligand>
        <name>substrate</name>
    </ligand>
</feature>
<evidence type="ECO:0000256" key="11">
    <source>
        <dbReference type="RuleBase" id="RU003781"/>
    </source>
</evidence>
<comment type="catalytic activity">
    <reaction evidence="10">
        <text>ITP + H2O = IMP + diphosphate + H(+)</text>
        <dbReference type="Rhea" id="RHEA:29399"/>
        <dbReference type="ChEBI" id="CHEBI:15377"/>
        <dbReference type="ChEBI" id="CHEBI:15378"/>
        <dbReference type="ChEBI" id="CHEBI:33019"/>
        <dbReference type="ChEBI" id="CHEBI:58053"/>
        <dbReference type="ChEBI" id="CHEBI:61402"/>
        <dbReference type="EC" id="3.6.1.66"/>
    </reaction>
</comment>
<comment type="catalytic activity">
    <reaction evidence="8 10">
        <text>dITP + H2O = dIMP + diphosphate + H(+)</text>
        <dbReference type="Rhea" id="RHEA:28342"/>
        <dbReference type="ChEBI" id="CHEBI:15377"/>
        <dbReference type="ChEBI" id="CHEBI:15378"/>
        <dbReference type="ChEBI" id="CHEBI:33019"/>
        <dbReference type="ChEBI" id="CHEBI:61194"/>
        <dbReference type="ChEBI" id="CHEBI:61382"/>
        <dbReference type="EC" id="3.6.1.66"/>
    </reaction>
</comment>
<evidence type="ECO:0000256" key="9">
    <source>
        <dbReference type="ARBA" id="ARBA00052017"/>
    </source>
</evidence>
<name>A0A917LUB0_9MICC</name>
<feature type="binding site" evidence="10">
    <location>
        <position position="81"/>
    </location>
    <ligand>
        <name>substrate</name>
    </ligand>
</feature>
<dbReference type="PANTHER" id="PTHR11067">
    <property type="entry name" value="INOSINE TRIPHOSPHATE PYROPHOSPHATASE/HAM1 PROTEIN"/>
    <property type="match status" value="1"/>
</dbReference>
<dbReference type="GO" id="GO:0017111">
    <property type="term" value="F:ribonucleoside triphosphate phosphatase activity"/>
    <property type="evidence" value="ECO:0007669"/>
    <property type="project" value="InterPro"/>
</dbReference>
<dbReference type="SUPFAM" id="SSF52972">
    <property type="entry name" value="ITPase-like"/>
    <property type="match status" value="1"/>
</dbReference>
<dbReference type="Gene3D" id="3.90.950.10">
    <property type="match status" value="1"/>
</dbReference>
<sequence length="216" mass="22356">MSEHDGARVVLATHNRGKLAELRDMIAAALPGVDVERLVVDAGAAGAPDVVEDGTTFEANALLKARSAAAATGLIAVADDSGLAVDVLGGAPGIFSARWSGRHGDDAANLRLLLDQLADVPDAHRGVQFVCAAALVTPHGFEHVETGVLRGTLLREPAGDGGFGYDPVLLPEGSDRSVAQLSREEKNAISHRGRAMRALLPHLVGVLPTPPDPDPL</sequence>
<gene>
    <name evidence="12" type="ORF">GCM10011374_20230</name>
</gene>
<comment type="subunit">
    <text evidence="2 10">Homodimer.</text>
</comment>
<evidence type="ECO:0000256" key="1">
    <source>
        <dbReference type="ARBA" id="ARBA00008023"/>
    </source>
</evidence>
<comment type="cofactor">
    <cofactor evidence="10">
        <name>Mg(2+)</name>
        <dbReference type="ChEBI" id="CHEBI:18420"/>
    </cofactor>
    <text evidence="10">Binds 1 Mg(2+) ion per subunit.</text>
</comment>
<dbReference type="GO" id="GO:0009146">
    <property type="term" value="P:purine nucleoside triphosphate catabolic process"/>
    <property type="evidence" value="ECO:0007669"/>
    <property type="project" value="UniProtKB-UniRule"/>
</dbReference>
<dbReference type="GO" id="GO:0005829">
    <property type="term" value="C:cytosol"/>
    <property type="evidence" value="ECO:0007669"/>
    <property type="project" value="TreeGrafter"/>
</dbReference>
<evidence type="ECO:0000256" key="5">
    <source>
        <dbReference type="ARBA" id="ARBA00022801"/>
    </source>
</evidence>
<evidence type="ECO:0000256" key="2">
    <source>
        <dbReference type="ARBA" id="ARBA00011738"/>
    </source>
</evidence>
<dbReference type="InterPro" id="IPR002637">
    <property type="entry name" value="RdgB/HAM1"/>
</dbReference>
<evidence type="ECO:0000256" key="7">
    <source>
        <dbReference type="ARBA" id="ARBA00023080"/>
    </source>
</evidence>
<comment type="function">
    <text evidence="10">Pyrophosphatase that catalyzes the hydrolysis of nucleoside triphosphates to their monophosphate derivatives, with a high preference for the non-canonical purine nucleotides XTP (xanthosine triphosphate), dITP (deoxyinosine triphosphate) and ITP. Seems to function as a house-cleaning enzyme that removes non-canonical purine nucleotides from the nucleotide pool, thus preventing their incorporation into DNA/RNA and avoiding chromosomal lesions.</text>
</comment>
<keyword evidence="3 10" id="KW-0479">Metal-binding</keyword>
<dbReference type="InterPro" id="IPR020922">
    <property type="entry name" value="dITP/XTP_pyrophosphatase"/>
</dbReference>
<keyword evidence="7 10" id="KW-0546">Nucleotide metabolism</keyword>
<proteinExistence type="inferred from homology"/>
<comment type="similarity">
    <text evidence="1 10 11">Belongs to the HAM1 NTPase family.</text>
</comment>
<dbReference type="HAMAP" id="MF_01405">
    <property type="entry name" value="Non_canon_purine_NTPase"/>
    <property type="match status" value="1"/>
</dbReference>
<dbReference type="RefSeq" id="WP_188536809.1">
    <property type="nucleotide sequence ID" value="NZ_BMEQ01000009.1"/>
</dbReference>
<dbReference type="Pfam" id="PF01725">
    <property type="entry name" value="Ham1p_like"/>
    <property type="match status" value="1"/>
</dbReference>
<dbReference type="GO" id="GO:0009117">
    <property type="term" value="P:nucleotide metabolic process"/>
    <property type="evidence" value="ECO:0007669"/>
    <property type="project" value="UniProtKB-KW"/>
</dbReference>